<dbReference type="EMBL" id="JAUIZM010000011">
    <property type="protein sequence ID" value="KAK1357880.1"/>
    <property type="molecule type" value="Genomic_DNA"/>
</dbReference>
<accession>A0AAD8H1G6</accession>
<proteinExistence type="predicted"/>
<reference evidence="1" key="1">
    <citation type="submission" date="2023-02" db="EMBL/GenBank/DDBJ databases">
        <title>Genome of toxic invasive species Heracleum sosnowskyi carries increased number of genes despite the absence of recent whole-genome duplications.</title>
        <authorList>
            <person name="Schelkunov M."/>
            <person name="Shtratnikova V."/>
            <person name="Makarenko M."/>
            <person name="Klepikova A."/>
            <person name="Omelchenko D."/>
            <person name="Novikova G."/>
            <person name="Obukhova E."/>
            <person name="Bogdanov V."/>
            <person name="Penin A."/>
            <person name="Logacheva M."/>
        </authorList>
    </citation>
    <scope>NUCLEOTIDE SEQUENCE</scope>
    <source>
        <strain evidence="1">Hsosn_3</strain>
        <tissue evidence="1">Leaf</tissue>
    </source>
</reference>
<evidence type="ECO:0000313" key="2">
    <source>
        <dbReference type="Proteomes" id="UP001237642"/>
    </source>
</evidence>
<gene>
    <name evidence="1" type="ORF">POM88_051136</name>
</gene>
<dbReference type="AlphaFoldDB" id="A0AAD8H1G6"/>
<reference evidence="1" key="2">
    <citation type="submission" date="2023-05" db="EMBL/GenBank/DDBJ databases">
        <authorList>
            <person name="Schelkunov M.I."/>
        </authorList>
    </citation>
    <scope>NUCLEOTIDE SEQUENCE</scope>
    <source>
        <strain evidence="1">Hsosn_3</strain>
        <tissue evidence="1">Leaf</tissue>
    </source>
</reference>
<organism evidence="1 2">
    <name type="scientific">Heracleum sosnowskyi</name>
    <dbReference type="NCBI Taxonomy" id="360622"/>
    <lineage>
        <taxon>Eukaryota</taxon>
        <taxon>Viridiplantae</taxon>
        <taxon>Streptophyta</taxon>
        <taxon>Embryophyta</taxon>
        <taxon>Tracheophyta</taxon>
        <taxon>Spermatophyta</taxon>
        <taxon>Magnoliopsida</taxon>
        <taxon>eudicotyledons</taxon>
        <taxon>Gunneridae</taxon>
        <taxon>Pentapetalae</taxon>
        <taxon>asterids</taxon>
        <taxon>campanulids</taxon>
        <taxon>Apiales</taxon>
        <taxon>Apiaceae</taxon>
        <taxon>Apioideae</taxon>
        <taxon>apioid superclade</taxon>
        <taxon>Tordylieae</taxon>
        <taxon>Tordyliinae</taxon>
        <taxon>Heracleum</taxon>
    </lineage>
</organism>
<comment type="caution">
    <text evidence="1">The sequence shown here is derived from an EMBL/GenBank/DDBJ whole genome shotgun (WGS) entry which is preliminary data.</text>
</comment>
<dbReference type="Proteomes" id="UP001237642">
    <property type="component" value="Unassembled WGS sequence"/>
</dbReference>
<sequence length="145" mass="16590">MIRSKYLFRDYYAVTNVLMDKEEIPRMNISNKVFNLNAGGVTYSRENFVAAVRHLGQGFDKDRKLPFYADNLSRIEALGSHGVMFPDWTNSCISMVNPRVSEEPIPATPIKPNFWANKPFSSRKSSKKLFSTLALVPGLLKFIRR</sequence>
<evidence type="ECO:0000313" key="1">
    <source>
        <dbReference type="EMBL" id="KAK1357880.1"/>
    </source>
</evidence>
<name>A0AAD8H1G6_9APIA</name>
<protein>
    <submittedName>
        <fullName evidence="1">Uncharacterized protein</fullName>
    </submittedName>
</protein>
<keyword evidence="2" id="KW-1185">Reference proteome</keyword>